<feature type="non-terminal residue" evidence="2">
    <location>
        <position position="237"/>
    </location>
</feature>
<reference evidence="2 3" key="1">
    <citation type="submission" date="2014-06" db="EMBL/GenBank/DDBJ databases">
        <title>Draft genome sequence of Bacillus gaemokensis JCM 15801 (MCCC 1A00707).</title>
        <authorList>
            <person name="Lai Q."/>
            <person name="Liu Y."/>
            <person name="Shao Z."/>
        </authorList>
    </citation>
    <scope>NUCLEOTIDE SEQUENCE [LARGE SCALE GENOMIC DNA]</scope>
    <source>
        <strain evidence="2 3">JCM 15801</strain>
    </source>
</reference>
<dbReference type="EMBL" id="JOTM01000052">
    <property type="protein sequence ID" value="KEK21865.1"/>
    <property type="molecule type" value="Genomic_DNA"/>
</dbReference>
<dbReference type="Proteomes" id="UP000027778">
    <property type="component" value="Unassembled WGS sequence"/>
</dbReference>
<evidence type="ECO:0000256" key="1">
    <source>
        <dbReference type="SAM" id="MobiDB-lite"/>
    </source>
</evidence>
<comment type="caution">
    <text evidence="2">The sequence shown here is derived from an EMBL/GenBank/DDBJ whole genome shotgun (WGS) entry which is preliminary data.</text>
</comment>
<gene>
    <name evidence="2" type="ORF">BAGA_24670</name>
</gene>
<evidence type="ECO:0000313" key="2">
    <source>
        <dbReference type="EMBL" id="KEK21865.1"/>
    </source>
</evidence>
<protein>
    <submittedName>
        <fullName evidence="2">Hemagglutinin</fullName>
    </submittedName>
</protein>
<accession>A0A073K5P7</accession>
<feature type="compositionally biased region" description="Basic and acidic residues" evidence="1">
    <location>
        <begin position="45"/>
        <end position="58"/>
    </location>
</feature>
<name>A0A073K5P7_9BACI</name>
<sequence>MPLNYNKLFRQMGIVAVGGSLLLGSAGCSWFGTKESSKSKSAITKKVEKGKPEEKKENLNKKDFENITENAIQSKDKDIAYVLDELDKSKVTLKEKSIASNLQNGDETTSRVLTLYDKETSDKTIHDTAKDNVIAVITDGNPQVTVKGDQFAFGDQNTDLSLASIVDVVPIEPEKPKPPVDPATDLGGTKPPVKPPTDPGDTKPPVDPPTDPGDTKPPVDPATDPGGTKPPVDPPTD</sequence>
<dbReference type="PROSITE" id="PS51257">
    <property type="entry name" value="PROKAR_LIPOPROTEIN"/>
    <property type="match status" value="1"/>
</dbReference>
<dbReference type="STRING" id="574375.AZF08_21935"/>
<feature type="region of interest" description="Disordered" evidence="1">
    <location>
        <begin position="34"/>
        <end position="58"/>
    </location>
</feature>
<dbReference type="AlphaFoldDB" id="A0A073K5P7"/>
<organism evidence="2 3">
    <name type="scientific">Bacillus gaemokensis</name>
    <dbReference type="NCBI Taxonomy" id="574375"/>
    <lineage>
        <taxon>Bacteria</taxon>
        <taxon>Bacillati</taxon>
        <taxon>Bacillota</taxon>
        <taxon>Bacilli</taxon>
        <taxon>Bacillales</taxon>
        <taxon>Bacillaceae</taxon>
        <taxon>Bacillus</taxon>
        <taxon>Bacillus cereus group</taxon>
    </lineage>
</organism>
<dbReference type="RefSeq" id="WP_051725948.1">
    <property type="nucleotide sequence ID" value="NZ_JOTM01000052.1"/>
</dbReference>
<evidence type="ECO:0000313" key="3">
    <source>
        <dbReference type="Proteomes" id="UP000027778"/>
    </source>
</evidence>
<feature type="region of interest" description="Disordered" evidence="1">
    <location>
        <begin position="171"/>
        <end position="237"/>
    </location>
</feature>
<keyword evidence="3" id="KW-1185">Reference proteome</keyword>
<proteinExistence type="predicted"/>